<evidence type="ECO:0000313" key="7">
    <source>
        <dbReference type="EMBL" id="RKP00286.1"/>
    </source>
</evidence>
<organism evidence="7 8">
    <name type="scientific">Caulochytrium protostelioides</name>
    <dbReference type="NCBI Taxonomy" id="1555241"/>
    <lineage>
        <taxon>Eukaryota</taxon>
        <taxon>Fungi</taxon>
        <taxon>Fungi incertae sedis</taxon>
        <taxon>Chytridiomycota</taxon>
        <taxon>Chytridiomycota incertae sedis</taxon>
        <taxon>Chytridiomycetes</taxon>
        <taxon>Caulochytriales</taxon>
        <taxon>Caulochytriaceae</taxon>
        <taxon>Caulochytrium</taxon>
    </lineage>
</organism>
<accession>A0A4P9X592</accession>
<evidence type="ECO:0008006" key="9">
    <source>
        <dbReference type="Google" id="ProtNLM"/>
    </source>
</evidence>
<evidence type="ECO:0000256" key="5">
    <source>
        <dbReference type="PROSITE-ProRule" id="PRU00282"/>
    </source>
</evidence>
<comment type="subcellular location">
    <subcellularLocation>
        <location evidence="1">Membrane</location>
        <topology evidence="1">Multi-pass membrane protein</topology>
    </subcellularLocation>
</comment>
<dbReference type="Pfam" id="PF00153">
    <property type="entry name" value="Mito_carr"/>
    <property type="match status" value="3"/>
</dbReference>
<dbReference type="InterPro" id="IPR023395">
    <property type="entry name" value="MCP_dom_sf"/>
</dbReference>
<dbReference type="EMBL" id="ML014225">
    <property type="protein sequence ID" value="RKP00286.1"/>
    <property type="molecule type" value="Genomic_DNA"/>
</dbReference>
<keyword evidence="6" id="KW-0813">Transport</keyword>
<keyword evidence="2 5" id="KW-0812">Transmembrane</keyword>
<reference evidence="8" key="1">
    <citation type="journal article" date="2018" name="Nat. Microbiol.">
        <title>Leveraging single-cell genomics to expand the fungal tree of life.</title>
        <authorList>
            <person name="Ahrendt S.R."/>
            <person name="Quandt C.A."/>
            <person name="Ciobanu D."/>
            <person name="Clum A."/>
            <person name="Salamov A."/>
            <person name="Andreopoulos B."/>
            <person name="Cheng J.F."/>
            <person name="Woyke T."/>
            <person name="Pelin A."/>
            <person name="Henrissat B."/>
            <person name="Reynolds N.K."/>
            <person name="Benny G.L."/>
            <person name="Smith M.E."/>
            <person name="James T.Y."/>
            <person name="Grigoriev I.V."/>
        </authorList>
    </citation>
    <scope>NUCLEOTIDE SEQUENCE [LARGE SCALE GENOMIC DNA]</scope>
    <source>
        <strain evidence="8">ATCC 52028</strain>
    </source>
</reference>
<proteinExistence type="inferred from homology"/>
<sequence>PERITLAAMDPLAFFQFGSLFIVAVDSALYPLETLKTITMAKRRLGRPRGAAAAPSESFVRAIRHTLQTEGLRRLWHGIVPATLGSFPGQATYYLTYETAQSMLPHADATTGGMAFVRGCVAGALAEVTAGCFYIPTDIVTQRLQVQNLQGFHHNARLHAGPAAVIRHLWRRDGPRAFTRGFGVYWLTFAPGSAVQWGAYELAKNLLYRVHAARHWDAAVAAANAAHATAGAAATWWLDATCGAIAGACAAAANNPLEVIRVRTQLHE</sequence>
<dbReference type="AlphaFoldDB" id="A0A4P9X592"/>
<evidence type="ECO:0000256" key="6">
    <source>
        <dbReference type="RuleBase" id="RU000488"/>
    </source>
</evidence>
<feature type="repeat" description="Solcar" evidence="5">
    <location>
        <begin position="9"/>
        <end position="103"/>
    </location>
</feature>
<keyword evidence="3" id="KW-1133">Transmembrane helix</keyword>
<dbReference type="Gene3D" id="1.50.40.10">
    <property type="entry name" value="Mitochondrial carrier domain"/>
    <property type="match status" value="1"/>
</dbReference>
<comment type="similarity">
    <text evidence="6">Belongs to the mitochondrial carrier (TC 2.A.29) family.</text>
</comment>
<feature type="non-terminal residue" evidence="7">
    <location>
        <position position="1"/>
    </location>
</feature>
<dbReference type="PROSITE" id="PS50920">
    <property type="entry name" value="SOLCAR"/>
    <property type="match status" value="2"/>
</dbReference>
<dbReference type="Proteomes" id="UP000274922">
    <property type="component" value="Unassembled WGS sequence"/>
</dbReference>
<feature type="repeat" description="Solcar" evidence="5">
    <location>
        <begin position="114"/>
        <end position="206"/>
    </location>
</feature>
<evidence type="ECO:0000256" key="3">
    <source>
        <dbReference type="ARBA" id="ARBA00022989"/>
    </source>
</evidence>
<dbReference type="OrthoDB" id="250329at2759"/>
<evidence type="ECO:0000256" key="2">
    <source>
        <dbReference type="ARBA" id="ARBA00022692"/>
    </source>
</evidence>
<evidence type="ECO:0000256" key="4">
    <source>
        <dbReference type="ARBA" id="ARBA00023136"/>
    </source>
</evidence>
<dbReference type="GO" id="GO:0016020">
    <property type="term" value="C:membrane"/>
    <property type="evidence" value="ECO:0007669"/>
    <property type="project" value="UniProtKB-SubCell"/>
</dbReference>
<keyword evidence="4 5" id="KW-0472">Membrane</keyword>
<protein>
    <recommendedName>
        <fullName evidence="9">Mitochondrial carrier</fullName>
    </recommendedName>
</protein>
<dbReference type="STRING" id="1555241.A0A4P9X592"/>
<dbReference type="PANTHER" id="PTHR46080">
    <property type="entry name" value="MITOCHONDRIAL SUBSTRATE CARRIER FAMILY PROTEIN J"/>
    <property type="match status" value="1"/>
</dbReference>
<dbReference type="PANTHER" id="PTHR46080:SF18">
    <property type="entry name" value="MITOCHONDRIAL SUBSTRATE CARRIER FAMILY PROTEIN J"/>
    <property type="match status" value="1"/>
</dbReference>
<evidence type="ECO:0000256" key="1">
    <source>
        <dbReference type="ARBA" id="ARBA00004141"/>
    </source>
</evidence>
<evidence type="ECO:0000313" key="8">
    <source>
        <dbReference type="Proteomes" id="UP000274922"/>
    </source>
</evidence>
<dbReference type="SUPFAM" id="SSF103506">
    <property type="entry name" value="Mitochondrial carrier"/>
    <property type="match status" value="1"/>
</dbReference>
<dbReference type="InterPro" id="IPR018108">
    <property type="entry name" value="MCP_transmembrane"/>
</dbReference>
<feature type="non-terminal residue" evidence="7">
    <location>
        <position position="268"/>
    </location>
</feature>
<name>A0A4P9X592_9FUNG</name>
<gene>
    <name evidence="7" type="ORF">CXG81DRAFT_7875</name>
</gene>
<keyword evidence="8" id="KW-1185">Reference proteome</keyword>